<dbReference type="Proteomes" id="UP000663877">
    <property type="component" value="Unassembled WGS sequence"/>
</dbReference>
<evidence type="ECO:0000313" key="6">
    <source>
        <dbReference type="Proteomes" id="UP000663877"/>
    </source>
</evidence>
<organism evidence="3 6">
    <name type="scientific">Adineta steineri</name>
    <dbReference type="NCBI Taxonomy" id="433720"/>
    <lineage>
        <taxon>Eukaryota</taxon>
        <taxon>Metazoa</taxon>
        <taxon>Spiralia</taxon>
        <taxon>Gnathifera</taxon>
        <taxon>Rotifera</taxon>
        <taxon>Eurotatoria</taxon>
        <taxon>Bdelloidea</taxon>
        <taxon>Adinetida</taxon>
        <taxon>Adinetidae</taxon>
        <taxon>Adineta</taxon>
    </lineage>
</organism>
<comment type="caution">
    <text evidence="3">The sequence shown here is derived from an EMBL/GenBank/DDBJ whole genome shotgun (WGS) entry which is preliminary data.</text>
</comment>
<name>A0A815QE68_9BILA</name>
<dbReference type="Proteomes" id="UP000663832">
    <property type="component" value="Unassembled WGS sequence"/>
</dbReference>
<reference evidence="3" key="1">
    <citation type="submission" date="2021-02" db="EMBL/GenBank/DDBJ databases">
        <authorList>
            <person name="Nowell W R."/>
        </authorList>
    </citation>
    <scope>NUCLEOTIDE SEQUENCE</scope>
</reference>
<keyword evidence="2" id="KW-0812">Transmembrane</keyword>
<dbReference type="EMBL" id="CAJNOI010002182">
    <property type="protein sequence ID" value="CAF1462106.1"/>
    <property type="molecule type" value="Genomic_DNA"/>
</dbReference>
<sequence length="308" mass="34321">SSTSSTAISTTTTTATTTTITTTTAVNTLANAPNISNNINEPMIIGLSLLGLGILLTLCCCCWWWLFCYGSDRRRNRQKPKRDQTKSIFRSEQSSPRLSLLTSTLPSKQKLVSIRGRHYDKHHKTHKSAMIYPLNTSNEYKNENNVQKYQRNHPSNASLIHQSSFNESLSTETNSDVEEPFSDADNIGKTDCFKLPSTETMNVSIIKLPRVTASAPIDQGIQTSKSHCSTSQTLLTNDKALLKFKQNNSTTINQRKSMPLNYKDTLRISHEFFSSAKVNNTSAVRIVKIKNLKLSSLVSNDPTIGIDK</sequence>
<protein>
    <submittedName>
        <fullName evidence="3">Uncharacterized protein</fullName>
    </submittedName>
</protein>
<dbReference type="AlphaFoldDB" id="A0A815QE68"/>
<accession>A0A815QE68</accession>
<keyword evidence="2" id="KW-0472">Membrane</keyword>
<keyword evidence="5" id="KW-1185">Reference proteome</keyword>
<evidence type="ECO:0000256" key="2">
    <source>
        <dbReference type="SAM" id="Phobius"/>
    </source>
</evidence>
<gene>
    <name evidence="3" type="ORF">BJG266_LOCUS41035</name>
    <name evidence="4" type="ORF">QVE165_LOCUS57897</name>
</gene>
<proteinExistence type="predicted"/>
<evidence type="ECO:0000256" key="1">
    <source>
        <dbReference type="SAM" id="MobiDB-lite"/>
    </source>
</evidence>
<dbReference type="EMBL" id="CAJNOM010002499">
    <property type="protein sequence ID" value="CAF1633484.1"/>
    <property type="molecule type" value="Genomic_DNA"/>
</dbReference>
<dbReference type="OrthoDB" id="10351349at2759"/>
<feature type="non-terminal residue" evidence="3">
    <location>
        <position position="1"/>
    </location>
</feature>
<evidence type="ECO:0000313" key="4">
    <source>
        <dbReference type="EMBL" id="CAF1633484.1"/>
    </source>
</evidence>
<evidence type="ECO:0000313" key="3">
    <source>
        <dbReference type="EMBL" id="CAF1462106.1"/>
    </source>
</evidence>
<evidence type="ECO:0000313" key="5">
    <source>
        <dbReference type="Proteomes" id="UP000663832"/>
    </source>
</evidence>
<feature type="transmembrane region" description="Helical" evidence="2">
    <location>
        <begin position="43"/>
        <end position="67"/>
    </location>
</feature>
<keyword evidence="2" id="KW-1133">Transmembrane helix</keyword>
<feature type="region of interest" description="Disordered" evidence="1">
    <location>
        <begin position="76"/>
        <end position="95"/>
    </location>
</feature>